<keyword evidence="2" id="KW-1185">Reference proteome</keyword>
<evidence type="ECO:0000313" key="1">
    <source>
        <dbReference type="EMBL" id="TYO99431.1"/>
    </source>
</evidence>
<organism evidence="1 2">
    <name type="scientific">Xenorhabdus doucetiae</name>
    <dbReference type="NCBI Taxonomy" id="351671"/>
    <lineage>
        <taxon>Bacteria</taxon>
        <taxon>Pseudomonadati</taxon>
        <taxon>Pseudomonadota</taxon>
        <taxon>Gammaproteobacteria</taxon>
        <taxon>Enterobacterales</taxon>
        <taxon>Morganellaceae</taxon>
        <taxon>Xenorhabdus</taxon>
    </lineage>
</organism>
<evidence type="ECO:0008006" key="3">
    <source>
        <dbReference type="Google" id="ProtNLM"/>
    </source>
</evidence>
<dbReference type="EMBL" id="VNHN01000072">
    <property type="protein sequence ID" value="TYO99431.1"/>
    <property type="molecule type" value="Genomic_DNA"/>
</dbReference>
<comment type="caution">
    <text evidence="1">The sequence shown here is derived from an EMBL/GenBank/DDBJ whole genome shotgun (WGS) entry which is preliminary data.</text>
</comment>
<dbReference type="Proteomes" id="UP000324170">
    <property type="component" value="Unassembled WGS sequence"/>
</dbReference>
<gene>
    <name evidence="1" type="ORF">LY16_03165</name>
</gene>
<accession>A0ABY3NMZ2</accession>
<evidence type="ECO:0000313" key="2">
    <source>
        <dbReference type="Proteomes" id="UP000324170"/>
    </source>
</evidence>
<protein>
    <recommendedName>
        <fullName evidence="3">Transposase</fullName>
    </recommendedName>
</protein>
<name>A0ABY3NMZ2_9GAMM</name>
<reference evidence="1 2" key="1">
    <citation type="submission" date="2019-07" db="EMBL/GenBank/DDBJ databases">
        <title>Genomic Encyclopedia of Type Strains, Phase I: the one thousand microbial genomes (KMG-I) project.</title>
        <authorList>
            <person name="Kyrpides N."/>
        </authorList>
    </citation>
    <scope>NUCLEOTIDE SEQUENCE [LARGE SCALE GENOMIC DNA]</scope>
    <source>
        <strain evidence="1 2">DSM 17909</strain>
    </source>
</reference>
<sequence>MCRLGVVTRILFISPTSYHAIYPQFDLESLNSTEFLLSPLSESAAFYLQ</sequence>
<proteinExistence type="predicted"/>